<sequence>MKRGSTSTGDIGEHSTHRLLGRCQADSVLDVDTPSPLGFYSDDSRASCNDNASEWHGLDDESMGHYYASDGDLVAPVFVRKRTASTQALRGFDIDFAVGSIDEVSQASLSDGYLSSDEEDYGDAGLDRKSRSLLPKPFVSAESLDASGYSHSHRADSLDVVGAPALSKYSGDCALSASDSSTLVPSDLRADRNSCGDDMSSDPLRVERRGYAASAPMYSIMPRLAQLVPSAASVPEGASVFWLRKHGFESPWDPLFVVHWVVVTSLIVCFNGALLLYLRIADSSSTPTWSALLAIEAPLAGAAVILDILIIHRDTEATEAKAAARTGSGDAALAFGRNPDYVFERGTPVVDSATNMCQVCKTIARTGTRHCKLCNKCVAGYDHHCRWLNTCVGDKNYRLFIAFIVIALLYTLLVLVCSIWVACAVARDMHHFRDMLWRAIGSPLSLPQSSSCAIATTAVFLVVLGAYILVAFTAVLGLTLLLGFHIRLWWCSMRTADYLMHPRPLHSSASWLRSSRRYRTINGSPPRHHSADDAADTSSHRAYSPSGLSMLSARASTAVAMPVAPVIIQRIACLPAAGVALIVGSGESVLSPSSP</sequence>
<dbReference type="Proteomes" id="UP001140096">
    <property type="component" value="Unassembled WGS sequence"/>
</dbReference>
<proteinExistence type="predicted"/>
<name>A0ACC1LE98_9FUNG</name>
<reference evidence="1" key="1">
    <citation type="submission" date="2022-07" db="EMBL/GenBank/DDBJ databases">
        <title>Phylogenomic reconstructions and comparative analyses of Kickxellomycotina fungi.</title>
        <authorList>
            <person name="Reynolds N.K."/>
            <person name="Stajich J.E."/>
            <person name="Barry K."/>
            <person name="Grigoriev I.V."/>
            <person name="Crous P."/>
            <person name="Smith M.E."/>
        </authorList>
    </citation>
    <scope>NUCLEOTIDE SEQUENCE</scope>
    <source>
        <strain evidence="1">CBS 102833</strain>
    </source>
</reference>
<keyword evidence="2" id="KW-1185">Reference proteome</keyword>
<evidence type="ECO:0000313" key="1">
    <source>
        <dbReference type="EMBL" id="KAJ2806372.1"/>
    </source>
</evidence>
<protein>
    <submittedName>
        <fullName evidence="1">Uncharacterized protein</fullName>
    </submittedName>
</protein>
<dbReference type="EMBL" id="JANBUP010001341">
    <property type="protein sequence ID" value="KAJ2806372.1"/>
    <property type="molecule type" value="Genomic_DNA"/>
</dbReference>
<accession>A0ACC1LE98</accession>
<gene>
    <name evidence="1" type="ORF">H4S07_003820</name>
</gene>
<evidence type="ECO:0000313" key="2">
    <source>
        <dbReference type="Proteomes" id="UP001140096"/>
    </source>
</evidence>
<comment type="caution">
    <text evidence="1">The sequence shown here is derived from an EMBL/GenBank/DDBJ whole genome shotgun (WGS) entry which is preliminary data.</text>
</comment>
<organism evidence="1 2">
    <name type="scientific">Coemansia furcata</name>
    <dbReference type="NCBI Taxonomy" id="417177"/>
    <lineage>
        <taxon>Eukaryota</taxon>
        <taxon>Fungi</taxon>
        <taxon>Fungi incertae sedis</taxon>
        <taxon>Zoopagomycota</taxon>
        <taxon>Kickxellomycotina</taxon>
        <taxon>Kickxellomycetes</taxon>
        <taxon>Kickxellales</taxon>
        <taxon>Kickxellaceae</taxon>
        <taxon>Coemansia</taxon>
    </lineage>
</organism>